<name>A0ACB5RYD5_9PEZI</name>
<organism evidence="1 2">
    <name type="scientific">Neofusicoccum parvum</name>
    <dbReference type="NCBI Taxonomy" id="310453"/>
    <lineage>
        <taxon>Eukaryota</taxon>
        <taxon>Fungi</taxon>
        <taxon>Dikarya</taxon>
        <taxon>Ascomycota</taxon>
        <taxon>Pezizomycotina</taxon>
        <taxon>Dothideomycetes</taxon>
        <taxon>Dothideomycetes incertae sedis</taxon>
        <taxon>Botryosphaeriales</taxon>
        <taxon>Botryosphaeriaceae</taxon>
        <taxon>Neofusicoccum</taxon>
    </lineage>
</organism>
<accession>A0ACB5RYD5</accession>
<evidence type="ECO:0000313" key="1">
    <source>
        <dbReference type="EMBL" id="GME25532.1"/>
    </source>
</evidence>
<dbReference type="EMBL" id="BSXG01000020">
    <property type="protein sequence ID" value="GME25532.1"/>
    <property type="molecule type" value="Genomic_DNA"/>
</dbReference>
<keyword evidence="2" id="KW-1185">Reference proteome</keyword>
<comment type="caution">
    <text evidence="1">The sequence shown here is derived from an EMBL/GenBank/DDBJ whole genome shotgun (WGS) entry which is preliminary data.</text>
</comment>
<evidence type="ECO:0000313" key="2">
    <source>
        <dbReference type="Proteomes" id="UP001165186"/>
    </source>
</evidence>
<sequence length="702" mass="79037">MDPEALKHYLADSPPTVVPLAIKPHFEALDDQQKLYSHYLSIACLAGTRIVLRQISPESEHIYDFIVTLHRHYKGDWKKAQKDAGLSDDELKAFLDYSAQFLGNAGNYKSFGDSKFVPRLESRQLKALATLTPETLQLYEKFKDGIFANKNVGEMHLGYPDAGHLSTYYPDSPDITKEEITILSDFLESKKLLPENTRIRKTKDGFEVLIASALDAPSKDQKDIPESEWELDGKLKGKKLKLVFGDYSKEMATIADAIKKARQYAGNDTEKSMLDAYEKSFITGSLEAYKDSQRFWIRDKGPMVETDIGFVETYRDPHGIRGEWEGFVAMVNKERTRAFGNLVEAAPSLIPRLPWEKEFEKDTFLSPDFTSLEVLTFAGSGIPAGINIPNYDDIRQKEGFKNVSLGNVLSAKAPNEPIPFIKDSDDQVYRKFRDPSFEVQVGLHELLGHGCGKLLQETAPGEYNFDVKNPPVSPITNKPVTTWYKPGQTWGSVFGPVAASYEECRAECVAMALSCDFDILKIFGFGSGETDINGEAGDVLYAGYLSMARAGIAALEFWDPKSRKWGQAHMQARYSILRTFLNAGKEFCELEYTKDDLSDLTIRLERSKILSLGRPAVEKYLQLLHIYKATADVEAGTKMYNDITHVDDFFASKVRPVVLSKKQPRKVFVQANTIPEGDKVTLKEYEATPEGMIQSYADREYI</sequence>
<reference evidence="1" key="1">
    <citation type="submission" date="2024-09" db="EMBL/GenBank/DDBJ databases">
        <title>Draft Genome Sequences of Neofusicoccum parvum.</title>
        <authorList>
            <person name="Ashida A."/>
            <person name="Camagna M."/>
            <person name="Tanaka A."/>
            <person name="Takemoto D."/>
        </authorList>
    </citation>
    <scope>NUCLEOTIDE SEQUENCE</scope>
    <source>
        <strain evidence="1">PPO83</strain>
    </source>
</reference>
<gene>
    <name evidence="1" type="primary">g11373</name>
    <name evidence="1" type="ORF">NpPPO83_00011373</name>
</gene>
<proteinExistence type="predicted"/>
<dbReference type="Proteomes" id="UP001165186">
    <property type="component" value="Unassembled WGS sequence"/>
</dbReference>
<protein>
    <submittedName>
        <fullName evidence="1">Peptidase M49 dipeptidyl-peptidase III</fullName>
    </submittedName>
</protein>